<accession>A0A1V0QD89</accession>
<sequence>MYPILEELSKEYIPHSKGDVTFIKVLW</sequence>
<reference evidence="2 4" key="3">
    <citation type="submission" date="2019-04" db="EMBL/GenBank/DDBJ databases">
        <title>Microbes associate with the intestines of laboratory mice.</title>
        <authorList>
            <person name="Navarre W."/>
            <person name="Wong E."/>
            <person name="Huang K."/>
            <person name="Tropini C."/>
            <person name="Ng K."/>
            <person name="Yu B."/>
        </authorList>
    </citation>
    <scope>NUCLEOTIDE SEQUENCE [LARGE SCALE GENOMIC DNA]</scope>
    <source>
        <strain evidence="2 4">NM63_1-25</strain>
    </source>
</reference>
<dbReference type="EMBL" id="CP015401">
    <property type="protein sequence ID" value="ARE60501.1"/>
    <property type="molecule type" value="Genomic_DNA"/>
</dbReference>
<dbReference type="Proteomes" id="UP000309566">
    <property type="component" value="Unassembled WGS sequence"/>
</dbReference>
<dbReference type="RefSeq" id="WP_071807674.1">
    <property type="nucleotide sequence ID" value="NZ_CAJTCC010000005.1"/>
</dbReference>
<dbReference type="Proteomes" id="UP000092631">
    <property type="component" value="Chromosome"/>
</dbReference>
<proteinExistence type="predicted"/>
<accession>A0A4S2CUY5</accession>
<name>A0A1V0QD89_9BACE</name>
<evidence type="ECO:0000313" key="1">
    <source>
        <dbReference type="EMBL" id="ARE60501.1"/>
    </source>
</evidence>
<dbReference type="GeneID" id="95972288"/>
<gene>
    <name evidence="1" type="ORF">A4V03_20550</name>
    <name evidence="2" type="ORF">E5353_11925</name>
</gene>
<protein>
    <submittedName>
        <fullName evidence="1">Uncharacterized protein</fullName>
    </submittedName>
</protein>
<keyword evidence="3" id="KW-1185">Reference proteome</keyword>
<evidence type="ECO:0000313" key="2">
    <source>
        <dbReference type="EMBL" id="TGY32281.1"/>
    </source>
</evidence>
<dbReference type="AlphaFoldDB" id="A0A1V0QD89"/>
<evidence type="ECO:0000313" key="3">
    <source>
        <dbReference type="Proteomes" id="UP000092631"/>
    </source>
</evidence>
<evidence type="ECO:0000313" key="4">
    <source>
        <dbReference type="Proteomes" id="UP000309566"/>
    </source>
</evidence>
<reference evidence="1" key="2">
    <citation type="submission" date="2017-04" db="EMBL/GenBank/DDBJ databases">
        <title>Complete Genome Sequences of Twelve Strains of a Stable Defined Moderately Diverse Mouse Microbiota 2 (sDMDMm2).</title>
        <authorList>
            <person name="Uchimura Y."/>
            <person name="Wyss M."/>
            <person name="Brugiroux S."/>
            <person name="Limenitakis J.P."/>
            <person name="Stecher B."/>
            <person name="McCoy K.D."/>
            <person name="Macpherson A.J."/>
        </authorList>
    </citation>
    <scope>NUCLEOTIDE SEQUENCE</scope>
    <source>
        <strain evidence="1">I48</strain>
    </source>
</reference>
<reference evidence="3" key="1">
    <citation type="submission" date="2016-04" db="EMBL/GenBank/DDBJ databases">
        <title>Complete Genome Sequences of Twelve Strains of a Stable Defined Moderately Diverse Mouse Microbiota 2 (sDMDMm2).</title>
        <authorList>
            <person name="Uchimura Y."/>
            <person name="Wyss M."/>
            <person name="Brugiroux S."/>
            <person name="Limenitakis J.P."/>
            <person name="Stecher B."/>
            <person name="McCoy K.D."/>
            <person name="Macpherson A.J."/>
        </authorList>
    </citation>
    <scope>NUCLEOTIDE SEQUENCE [LARGE SCALE GENOMIC DNA]</scope>
    <source>
        <strain evidence="3">I48</strain>
    </source>
</reference>
<dbReference type="EMBL" id="SRYX01000045">
    <property type="protein sequence ID" value="TGY32281.1"/>
    <property type="molecule type" value="Genomic_DNA"/>
</dbReference>
<organism evidence="1 3">
    <name type="scientific">Bacteroides caecimuris</name>
    <dbReference type="NCBI Taxonomy" id="1796613"/>
    <lineage>
        <taxon>Bacteria</taxon>
        <taxon>Pseudomonadati</taxon>
        <taxon>Bacteroidota</taxon>
        <taxon>Bacteroidia</taxon>
        <taxon>Bacteroidales</taxon>
        <taxon>Bacteroidaceae</taxon>
        <taxon>Bacteroides</taxon>
    </lineage>
</organism>
<dbReference type="KEGG" id="bcae:A4V03_20550"/>